<name>E9GIW9_DAPPU</name>
<feature type="chain" id="PRO_5003241058" evidence="1">
    <location>
        <begin position="32"/>
        <end position="136"/>
    </location>
</feature>
<dbReference type="HOGENOM" id="CLU_1877519_0_0_1"/>
<accession>E9GIW9</accession>
<evidence type="ECO:0000256" key="1">
    <source>
        <dbReference type="SAM" id="SignalP"/>
    </source>
</evidence>
<reference evidence="2 3" key="1">
    <citation type="journal article" date="2011" name="Science">
        <title>The ecoresponsive genome of Daphnia pulex.</title>
        <authorList>
            <person name="Colbourne J.K."/>
            <person name="Pfrender M.E."/>
            <person name="Gilbert D."/>
            <person name="Thomas W.K."/>
            <person name="Tucker A."/>
            <person name="Oakley T.H."/>
            <person name="Tokishita S."/>
            <person name="Aerts A."/>
            <person name="Arnold G.J."/>
            <person name="Basu M.K."/>
            <person name="Bauer D.J."/>
            <person name="Caceres C.E."/>
            <person name="Carmel L."/>
            <person name="Casola C."/>
            <person name="Choi J.H."/>
            <person name="Detter J.C."/>
            <person name="Dong Q."/>
            <person name="Dusheyko S."/>
            <person name="Eads B.D."/>
            <person name="Frohlich T."/>
            <person name="Geiler-Samerotte K.A."/>
            <person name="Gerlach D."/>
            <person name="Hatcher P."/>
            <person name="Jogdeo S."/>
            <person name="Krijgsveld J."/>
            <person name="Kriventseva E.V."/>
            <person name="Kultz D."/>
            <person name="Laforsch C."/>
            <person name="Lindquist E."/>
            <person name="Lopez J."/>
            <person name="Manak J.R."/>
            <person name="Muller J."/>
            <person name="Pangilinan J."/>
            <person name="Patwardhan R.P."/>
            <person name="Pitluck S."/>
            <person name="Pritham E.J."/>
            <person name="Rechtsteiner A."/>
            <person name="Rho M."/>
            <person name="Rogozin I.B."/>
            <person name="Sakarya O."/>
            <person name="Salamov A."/>
            <person name="Schaack S."/>
            <person name="Shapiro H."/>
            <person name="Shiga Y."/>
            <person name="Skalitzky C."/>
            <person name="Smith Z."/>
            <person name="Souvorov A."/>
            <person name="Sung W."/>
            <person name="Tang Z."/>
            <person name="Tsuchiya D."/>
            <person name="Tu H."/>
            <person name="Vos H."/>
            <person name="Wang M."/>
            <person name="Wolf Y.I."/>
            <person name="Yamagata H."/>
            <person name="Yamada T."/>
            <person name="Ye Y."/>
            <person name="Shaw J.R."/>
            <person name="Andrews J."/>
            <person name="Crease T.J."/>
            <person name="Tang H."/>
            <person name="Lucas S.M."/>
            <person name="Robertson H.M."/>
            <person name="Bork P."/>
            <person name="Koonin E.V."/>
            <person name="Zdobnov E.M."/>
            <person name="Grigoriev I.V."/>
            <person name="Lynch M."/>
            <person name="Boore J.L."/>
        </authorList>
    </citation>
    <scope>NUCLEOTIDE SEQUENCE [LARGE SCALE GENOMIC DNA]</scope>
</reference>
<dbReference type="InParanoid" id="E9GIW9"/>
<evidence type="ECO:0000313" key="3">
    <source>
        <dbReference type="Proteomes" id="UP000000305"/>
    </source>
</evidence>
<dbReference type="EMBL" id="GL732547">
    <property type="protein sequence ID" value="EFX80336.1"/>
    <property type="molecule type" value="Genomic_DNA"/>
</dbReference>
<keyword evidence="3" id="KW-1185">Reference proteome</keyword>
<proteinExistence type="predicted"/>
<dbReference type="KEGG" id="dpx:DAPPUDRAFT_318456"/>
<dbReference type="AlphaFoldDB" id="E9GIW9"/>
<dbReference type="Proteomes" id="UP000000305">
    <property type="component" value="Unassembled WGS sequence"/>
</dbReference>
<protein>
    <submittedName>
        <fullName evidence="2">Uncharacterized protein</fullName>
    </submittedName>
</protein>
<dbReference type="OrthoDB" id="10615532at2759"/>
<feature type="signal peptide" evidence="1">
    <location>
        <begin position="1"/>
        <end position="31"/>
    </location>
</feature>
<organism evidence="2 3">
    <name type="scientific">Daphnia pulex</name>
    <name type="common">Water flea</name>
    <dbReference type="NCBI Taxonomy" id="6669"/>
    <lineage>
        <taxon>Eukaryota</taxon>
        <taxon>Metazoa</taxon>
        <taxon>Ecdysozoa</taxon>
        <taxon>Arthropoda</taxon>
        <taxon>Crustacea</taxon>
        <taxon>Branchiopoda</taxon>
        <taxon>Diplostraca</taxon>
        <taxon>Cladocera</taxon>
        <taxon>Anomopoda</taxon>
        <taxon>Daphniidae</taxon>
        <taxon>Daphnia</taxon>
    </lineage>
</organism>
<keyword evidence="1" id="KW-0732">Signal</keyword>
<gene>
    <name evidence="2" type="ORF">DAPPUDRAFT_318456</name>
</gene>
<sequence length="136" mass="14726">MTLNYCQFYYMNPLALSALVLLAVCVVSSQGKSFGNKNVNKNVNDNSNSDFDFLSSFLDSMLSQERKGKALASRAFPVAAAQQAVQQDAEIVEAAAADDVNASASAPQQDEVSAIPRAQMKFFQTLMAAEAEEFLQ</sequence>
<evidence type="ECO:0000313" key="2">
    <source>
        <dbReference type="EMBL" id="EFX80336.1"/>
    </source>
</evidence>